<dbReference type="OMA" id="HREHEIK"/>
<dbReference type="Proteomes" id="UP000006038">
    <property type="component" value="Chromosome 1"/>
</dbReference>
<sequence length="760" mass="83966">MPDSSANRFGKKVELEVLSSKGDIGESSYHKHSLWMAHWARSSISAEPQNDQSCTQLKEIDDVGYSKDCGALPFELLKARVAERLMVGVSHGGASAGNTREFSSNMWGVQHDVCQEVQCKNVDQMGSSIESSVMQKNVNLYAAKTVVSERYSLHKISDISADSYKFCGTENLSSEWSHFPMFEINKKIDSILNPRRSAFVTSSEKIFVPQKSVKINLSTSNVMAFSSKKYQFHTRQVTDENGQCKSARGMLSRLNDYTSLNSDRAREKLKGHLSTEESCSCSKDGTDSSCSLADEHHASRYIPNSNKSPHWSCKISASKIENQTVEGSSLEHKLGGYGAYKKHQQLEGVSFREPSLHREHDIKPVKTTAITNEDDVDTNGHHVVFANMSQGDQHYMKEHTLDSAVNLTESCKIPDIIDSGMISKSKDESLAQGKQAENRLIDNKRKGPCLFEMFTQTTKSNAKCSKDPTSSWKSCGSMPSCLLGAQKQFSAKTGSLYSEAHHASKSTAGFASSSMQKDPCYPSSAKNEQLVTSSIKGVSSCSKRNKAANASAEYHDSYPKETCANNQECSMSKTSSMNLDLVLFQISRLRNPIPNALNESPVCPDPSEKWLKRLQHDTSDSHAPRSKKPKVGDGPLEGGTATLFSQVFDCDSDSTTMISHVKNKLMCKGFIDQQSQEGSPMSAKSFNHWIGRWCRGGTPVFHGTSDLERQEAKSDMPPNDLEGQFPSIAAMAMMGRVMNKLRPCELQKRGPSVVWRTEGL</sequence>
<name>J3L305_ORYBR</name>
<dbReference type="RefSeq" id="XP_006644560.1">
    <property type="nucleotide sequence ID" value="XM_006644497.3"/>
</dbReference>
<protein>
    <submittedName>
        <fullName evidence="2">Uncharacterized protein</fullName>
    </submittedName>
</protein>
<organism evidence="2">
    <name type="scientific">Oryza brachyantha</name>
    <name type="common">malo sina</name>
    <dbReference type="NCBI Taxonomy" id="4533"/>
    <lineage>
        <taxon>Eukaryota</taxon>
        <taxon>Viridiplantae</taxon>
        <taxon>Streptophyta</taxon>
        <taxon>Embryophyta</taxon>
        <taxon>Tracheophyta</taxon>
        <taxon>Spermatophyta</taxon>
        <taxon>Magnoliopsida</taxon>
        <taxon>Liliopsida</taxon>
        <taxon>Poales</taxon>
        <taxon>Poaceae</taxon>
        <taxon>BOP clade</taxon>
        <taxon>Oryzoideae</taxon>
        <taxon>Oryzeae</taxon>
        <taxon>Oryzinae</taxon>
        <taxon>Oryza</taxon>
    </lineage>
</organism>
<dbReference type="PANTHER" id="PTHR36062:SF1">
    <property type="entry name" value="OS01G0687300 PROTEIN"/>
    <property type="match status" value="1"/>
</dbReference>
<dbReference type="PANTHER" id="PTHR36062">
    <property type="entry name" value="OS01G0687300 PROTEIN"/>
    <property type="match status" value="1"/>
</dbReference>
<dbReference type="GeneID" id="102719812"/>
<evidence type="ECO:0000256" key="1">
    <source>
        <dbReference type="SAM" id="MobiDB-lite"/>
    </source>
</evidence>
<dbReference type="KEGG" id="obr:102719812"/>
<dbReference type="EnsemblPlants" id="OB01G36110.1">
    <property type="protein sequence ID" value="OB01G36110.1"/>
    <property type="gene ID" value="OB01G36110"/>
</dbReference>
<feature type="region of interest" description="Disordered" evidence="1">
    <location>
        <begin position="615"/>
        <end position="638"/>
    </location>
</feature>
<dbReference type="OrthoDB" id="649277at2759"/>
<keyword evidence="3" id="KW-1185">Reference proteome</keyword>
<proteinExistence type="predicted"/>
<dbReference type="AlphaFoldDB" id="J3L305"/>
<accession>J3L305</accession>
<dbReference type="eggNOG" id="ENOG502QVXQ">
    <property type="taxonomic scope" value="Eukaryota"/>
</dbReference>
<reference evidence="2" key="1">
    <citation type="journal article" date="2013" name="Nat. Commun.">
        <title>Whole-genome sequencing of Oryza brachyantha reveals mechanisms underlying Oryza genome evolution.</title>
        <authorList>
            <person name="Chen J."/>
            <person name="Huang Q."/>
            <person name="Gao D."/>
            <person name="Wang J."/>
            <person name="Lang Y."/>
            <person name="Liu T."/>
            <person name="Li B."/>
            <person name="Bai Z."/>
            <person name="Luis Goicoechea J."/>
            <person name="Liang C."/>
            <person name="Chen C."/>
            <person name="Zhang W."/>
            <person name="Sun S."/>
            <person name="Liao Y."/>
            <person name="Zhang X."/>
            <person name="Yang L."/>
            <person name="Song C."/>
            <person name="Wang M."/>
            <person name="Shi J."/>
            <person name="Liu G."/>
            <person name="Liu J."/>
            <person name="Zhou H."/>
            <person name="Zhou W."/>
            <person name="Yu Q."/>
            <person name="An N."/>
            <person name="Chen Y."/>
            <person name="Cai Q."/>
            <person name="Wang B."/>
            <person name="Liu B."/>
            <person name="Min J."/>
            <person name="Huang Y."/>
            <person name="Wu H."/>
            <person name="Li Z."/>
            <person name="Zhang Y."/>
            <person name="Yin Y."/>
            <person name="Song W."/>
            <person name="Jiang J."/>
            <person name="Jackson S.A."/>
            <person name="Wing R.A."/>
            <person name="Wang J."/>
            <person name="Chen M."/>
        </authorList>
    </citation>
    <scope>NUCLEOTIDE SEQUENCE [LARGE SCALE GENOMIC DNA]</scope>
    <source>
        <strain evidence="2">cv. IRGC 101232</strain>
    </source>
</reference>
<dbReference type="Gramene" id="OB01G36110.1">
    <property type="protein sequence ID" value="OB01G36110.1"/>
    <property type="gene ID" value="OB01G36110"/>
</dbReference>
<evidence type="ECO:0000313" key="3">
    <source>
        <dbReference type="Proteomes" id="UP000006038"/>
    </source>
</evidence>
<gene>
    <name evidence="2" type="primary">LOC102719812</name>
</gene>
<evidence type="ECO:0000313" key="2">
    <source>
        <dbReference type="EnsemblPlants" id="OB01G36110.1"/>
    </source>
</evidence>
<reference evidence="2" key="2">
    <citation type="submission" date="2013-04" db="UniProtKB">
        <authorList>
            <consortium name="EnsemblPlants"/>
        </authorList>
    </citation>
    <scope>IDENTIFICATION</scope>
</reference>
<dbReference type="GO" id="GO:0010099">
    <property type="term" value="P:regulation of photomorphogenesis"/>
    <property type="evidence" value="ECO:0007669"/>
    <property type="project" value="InterPro"/>
</dbReference>
<dbReference type="InterPro" id="IPR037476">
    <property type="entry name" value="PCH1"/>
</dbReference>
<dbReference type="HOGENOM" id="CLU_022849_0_0_1"/>